<evidence type="ECO:0000256" key="7">
    <source>
        <dbReference type="ARBA" id="ARBA00023136"/>
    </source>
</evidence>
<evidence type="ECO:0000313" key="12">
    <source>
        <dbReference type="EMBL" id="MDO7837218.1"/>
    </source>
</evidence>
<evidence type="ECO:0000313" key="13">
    <source>
        <dbReference type="Proteomes" id="UP001176471"/>
    </source>
</evidence>
<feature type="domain" description="TonB-dependent transporter Oar-like beta-barrel" evidence="11">
    <location>
        <begin position="598"/>
        <end position="1023"/>
    </location>
</feature>
<dbReference type="InterPro" id="IPR012910">
    <property type="entry name" value="Plug_dom"/>
</dbReference>
<dbReference type="InterPro" id="IPR057601">
    <property type="entry name" value="Oar-like_b-barrel"/>
</dbReference>
<dbReference type="Pfam" id="PF13620">
    <property type="entry name" value="CarboxypepD_reg"/>
    <property type="match status" value="1"/>
</dbReference>
<evidence type="ECO:0000259" key="10">
    <source>
        <dbReference type="Pfam" id="PF07715"/>
    </source>
</evidence>
<comment type="caution">
    <text evidence="12">The sequence shown here is derived from an EMBL/GenBank/DDBJ whole genome shotgun (WGS) entry which is preliminary data.</text>
</comment>
<keyword evidence="2" id="KW-0813">Transport</keyword>
<dbReference type="SUPFAM" id="SSF56935">
    <property type="entry name" value="Porins"/>
    <property type="match status" value="1"/>
</dbReference>
<dbReference type="InterPro" id="IPR039426">
    <property type="entry name" value="TonB-dep_rcpt-like"/>
</dbReference>
<dbReference type="Gene3D" id="2.40.170.20">
    <property type="entry name" value="TonB-dependent receptor, beta-barrel domain"/>
    <property type="match status" value="1"/>
</dbReference>
<dbReference type="RefSeq" id="WP_304537518.1">
    <property type="nucleotide sequence ID" value="NZ_JAUQOM010000018.1"/>
</dbReference>
<keyword evidence="6" id="KW-0798">TonB box</keyword>
<evidence type="ECO:0000256" key="9">
    <source>
        <dbReference type="SAM" id="SignalP"/>
    </source>
</evidence>
<evidence type="ECO:0000259" key="11">
    <source>
        <dbReference type="Pfam" id="PF25183"/>
    </source>
</evidence>
<feature type="signal peptide" evidence="9">
    <location>
        <begin position="1"/>
        <end position="45"/>
    </location>
</feature>
<dbReference type="Pfam" id="PF07715">
    <property type="entry name" value="Plug"/>
    <property type="match status" value="1"/>
</dbReference>
<dbReference type="PROSITE" id="PS01156">
    <property type="entry name" value="TONB_DEPENDENT_REC_2"/>
    <property type="match status" value="1"/>
</dbReference>
<dbReference type="InterPro" id="IPR037066">
    <property type="entry name" value="Plug_dom_sf"/>
</dbReference>
<reference evidence="12" key="1">
    <citation type="submission" date="2023-07" db="EMBL/GenBank/DDBJ databases">
        <title>Bacterial whole genome sequence for Sphingobium sp. HBC34.</title>
        <authorList>
            <person name="Le V."/>
            <person name="Ko S.-R."/>
            <person name="Ahn C.-Y."/>
            <person name="Oh H.-M."/>
        </authorList>
    </citation>
    <scope>NUCLEOTIDE SEQUENCE</scope>
    <source>
        <strain evidence="12">HBC34</strain>
    </source>
</reference>
<dbReference type="Proteomes" id="UP001176471">
    <property type="component" value="Unassembled WGS sequence"/>
</dbReference>
<feature type="domain" description="TonB-dependent transporter Oar-like beta-barrel" evidence="11">
    <location>
        <begin position="264"/>
        <end position="336"/>
    </location>
</feature>
<evidence type="ECO:0000256" key="2">
    <source>
        <dbReference type="ARBA" id="ARBA00022448"/>
    </source>
</evidence>
<gene>
    <name evidence="12" type="ORF">Q4610_19415</name>
</gene>
<proteinExistence type="predicted"/>
<evidence type="ECO:0000256" key="5">
    <source>
        <dbReference type="ARBA" id="ARBA00022729"/>
    </source>
</evidence>
<keyword evidence="12" id="KW-0675">Receptor</keyword>
<keyword evidence="7" id="KW-0472">Membrane</keyword>
<name>A0ABT8ZSY7_9SPHN</name>
<dbReference type="Pfam" id="PF25183">
    <property type="entry name" value="OMP_b-brl_4"/>
    <property type="match status" value="3"/>
</dbReference>
<dbReference type="InterPro" id="IPR036942">
    <property type="entry name" value="Beta-barrel_TonB_sf"/>
</dbReference>
<keyword evidence="5 9" id="KW-0732">Signal</keyword>
<comment type="subcellular location">
    <subcellularLocation>
        <location evidence="1">Cell outer membrane</location>
        <topology evidence="1">Multi-pass membrane protein</topology>
    </subcellularLocation>
</comment>
<organism evidence="12 13">
    <name type="scientific">Sphingobium cyanobacteriorum</name>
    <dbReference type="NCBI Taxonomy" id="3063954"/>
    <lineage>
        <taxon>Bacteria</taxon>
        <taxon>Pseudomonadati</taxon>
        <taxon>Pseudomonadota</taxon>
        <taxon>Alphaproteobacteria</taxon>
        <taxon>Sphingomonadales</taxon>
        <taxon>Sphingomonadaceae</taxon>
        <taxon>Sphingobium</taxon>
    </lineage>
</organism>
<dbReference type="EMBL" id="JAUQOM010000018">
    <property type="protein sequence ID" value="MDO7837218.1"/>
    <property type="molecule type" value="Genomic_DNA"/>
</dbReference>
<sequence length="1030" mass="109983">MATKPTSTATETCLVQHWRSLLFPSRFLLSASVLAVATLATPAHAQQAGVQIALVDASTNQPAANVEVRIENPDIGFSRTVRSDDQGFVRVEGLTTAGTYRVTALSGGRYESDQQASVSLRANFTSSVTLRLAPAGDSTIVVTGVRGITSLNTVNAEVSASLGKEELVALPIEGRDVQGSLIRLPNVVASTGFFPEAPAISINGSNGLDTNYLLDGLDNNENFLGGLKFPVPLGFTREVTVLANSYSVAYGRTANGVVNYTSPSGSNDYHGEVYALVRPGRPFDAKSPFPRRDLSGNAVGESFERYQAGAAIGGPIVRDKTFFYANFEYTRDRNVQVVDAPALGVVDTVTGNNEFYLGSIRLDHRLTEDWTLGLRANFGRVTIDRPGGGLGGGNATFPSAGSDQDRFSTLVAATASYSGDEWSYDGAVQFSRFRWDYGKPKGPAGPQVVIRDPSGLTVGVVGHPGFVFNDLEETWQTTHRLQRKLGSHKLSLGADVIHSDFALLGGGNPDGNYTVNLTAPQLAALSSKGIGLTAQDVLALNPAVANYSVELRPQSFGTGQTQLAFYVEDEWQLSPKLTATLGLRWDYDSLTAKGGKGGDHDNFAPRFSLNYRPDARSTLRFGAGLFYGKLSYAVISDALQRNTTSPGFLAQLGQLRSLGIIPAGTDLSKVTFDGNLTVSPNCTTVSACPAPDQVQALRDTATLGEGRILNPNGYQSPWSLQLSGGYQFQATDTITLSADIIYSRSHNLFRLRDLNAPAPFTPNLANLTPANIALLQSQPDNATRFALAQSLGLVRSQADADATRPVALIAGGARQITVSETAGTSEYKALILQVNKARGSDNYAFRLSYTLSKLTNNTDDINFRAANSNDFSTEWGPSANDRRHVISAVGYLYPLDGLTLSVAGLFQSGQPVNLVPDARIFGTQDLNGDGASFGENFVGNSDRYPGATRNSARLPWSATVDFGVRYAIPAFAGRLELSADVFNVFNANNQSGFANAATTSNQVQFGGGAPFVQRNAGPPRQFQFGAAWKF</sequence>
<keyword evidence="3" id="KW-1134">Transmembrane beta strand</keyword>
<dbReference type="Gene3D" id="2.170.130.10">
    <property type="entry name" value="TonB-dependent receptor, plug domain"/>
    <property type="match status" value="1"/>
</dbReference>
<keyword evidence="4" id="KW-0812">Transmembrane</keyword>
<dbReference type="PANTHER" id="PTHR30069:SF46">
    <property type="entry name" value="OAR PROTEIN"/>
    <property type="match status" value="1"/>
</dbReference>
<evidence type="ECO:0000256" key="1">
    <source>
        <dbReference type="ARBA" id="ARBA00004571"/>
    </source>
</evidence>
<keyword evidence="8" id="KW-0998">Cell outer membrane</keyword>
<evidence type="ECO:0000256" key="6">
    <source>
        <dbReference type="ARBA" id="ARBA00023077"/>
    </source>
</evidence>
<keyword evidence="13" id="KW-1185">Reference proteome</keyword>
<dbReference type="PANTHER" id="PTHR30069">
    <property type="entry name" value="TONB-DEPENDENT OUTER MEMBRANE RECEPTOR"/>
    <property type="match status" value="1"/>
</dbReference>
<evidence type="ECO:0000256" key="8">
    <source>
        <dbReference type="ARBA" id="ARBA00023237"/>
    </source>
</evidence>
<dbReference type="Gene3D" id="2.60.40.1120">
    <property type="entry name" value="Carboxypeptidase-like, regulatory domain"/>
    <property type="match status" value="1"/>
</dbReference>
<accession>A0ABT8ZSY7</accession>
<feature type="chain" id="PRO_5046001142" evidence="9">
    <location>
        <begin position="46"/>
        <end position="1030"/>
    </location>
</feature>
<protein>
    <submittedName>
        <fullName evidence="12">TonB-dependent receptor</fullName>
    </submittedName>
</protein>
<evidence type="ECO:0000256" key="4">
    <source>
        <dbReference type="ARBA" id="ARBA00022692"/>
    </source>
</evidence>
<feature type="domain" description="TonB-dependent receptor plug" evidence="10">
    <location>
        <begin position="164"/>
        <end position="256"/>
    </location>
</feature>
<evidence type="ECO:0000256" key="3">
    <source>
        <dbReference type="ARBA" id="ARBA00022452"/>
    </source>
</evidence>
<feature type="domain" description="TonB-dependent transporter Oar-like beta-barrel" evidence="11">
    <location>
        <begin position="350"/>
        <end position="590"/>
    </location>
</feature>
<dbReference type="InterPro" id="IPR010917">
    <property type="entry name" value="TonB_rcpt_CS"/>
</dbReference>